<dbReference type="HOGENOM" id="CLU_097916_3_0_9"/>
<name>H1CZI8_9FIRM</name>
<dbReference type="GO" id="GO:0005524">
    <property type="term" value="F:ATP binding"/>
    <property type="evidence" value="ECO:0007669"/>
    <property type="project" value="UniProtKB-KW"/>
</dbReference>
<gene>
    <name evidence="10" type="ORF">HMPREF9453_00781</name>
</gene>
<dbReference type="UniPathway" id="UPA00077">
    <property type="reaction ID" value="UER00155"/>
</dbReference>
<dbReference type="SUPFAM" id="SSF55083">
    <property type="entry name" value="6-hydroxymethyl-7,8-dihydropterin pyrophosphokinase, HPPK"/>
    <property type="match status" value="1"/>
</dbReference>
<reference evidence="10 11" key="1">
    <citation type="submission" date="2011-11" db="EMBL/GenBank/DDBJ databases">
        <title>The Genome Sequence of Dialister succinatiphilus YIT 11850.</title>
        <authorList>
            <consortium name="The Broad Institute Genome Sequencing Platform"/>
            <person name="Earl A."/>
            <person name="Ward D."/>
            <person name="Feldgarden M."/>
            <person name="Gevers D."/>
            <person name="Morotomi M."/>
            <person name="Young S.K."/>
            <person name="Zeng Q."/>
            <person name="Gargeya S."/>
            <person name="Fitzgerald M."/>
            <person name="Haas B."/>
            <person name="Abouelleil A."/>
            <person name="Alvarado L."/>
            <person name="Arachchi H.M."/>
            <person name="Berlin A."/>
            <person name="Brown A."/>
            <person name="Chapman S.B."/>
            <person name="Dunbar C."/>
            <person name="Gearin G."/>
            <person name="Goldberg J."/>
            <person name="Griggs A."/>
            <person name="Gujja S."/>
            <person name="Heiman D."/>
            <person name="Howarth C."/>
            <person name="Lui A."/>
            <person name="MacDonald P.J.P."/>
            <person name="Montmayeur A."/>
            <person name="Murphy C."/>
            <person name="Neiman D."/>
            <person name="Pearson M."/>
            <person name="Priest M."/>
            <person name="Roberts A."/>
            <person name="Saif S."/>
            <person name="Shea T."/>
            <person name="Sisk P."/>
            <person name="Stolte C."/>
            <person name="Sykes S."/>
            <person name="Wortman J."/>
            <person name="Nusbaum C."/>
            <person name="Birren B."/>
        </authorList>
    </citation>
    <scope>NUCLEOTIDE SEQUENCE [LARGE SCALE GENOMIC DNA]</scope>
    <source>
        <strain evidence="10 11">YIT 11850</strain>
    </source>
</reference>
<keyword evidence="7" id="KW-0067">ATP-binding</keyword>
<organism evidence="10 11">
    <name type="scientific">Dialister succinatiphilus YIT 11850</name>
    <dbReference type="NCBI Taxonomy" id="742743"/>
    <lineage>
        <taxon>Bacteria</taxon>
        <taxon>Bacillati</taxon>
        <taxon>Bacillota</taxon>
        <taxon>Negativicutes</taxon>
        <taxon>Veillonellales</taxon>
        <taxon>Veillonellaceae</taxon>
        <taxon>Dialister</taxon>
    </lineage>
</organism>
<evidence type="ECO:0000256" key="2">
    <source>
        <dbReference type="ARBA" id="ARBA00005051"/>
    </source>
</evidence>
<dbReference type="eggNOG" id="COG0801">
    <property type="taxonomic scope" value="Bacteria"/>
</dbReference>
<evidence type="ECO:0000313" key="11">
    <source>
        <dbReference type="Proteomes" id="UP000003277"/>
    </source>
</evidence>
<dbReference type="PANTHER" id="PTHR43071">
    <property type="entry name" value="2-AMINO-4-HYDROXY-6-HYDROXYMETHYLDIHYDROPTERIDINE PYROPHOSPHOKINASE"/>
    <property type="match status" value="1"/>
</dbReference>
<evidence type="ECO:0000256" key="8">
    <source>
        <dbReference type="ARBA" id="ARBA00022909"/>
    </source>
</evidence>
<dbReference type="PATRIC" id="fig|742743.3.peg.791"/>
<accession>H1CZI8</accession>
<sequence>MNTYIMALGSNMGDSLGILQSAFKRLGEENVYILKASSFYRTKPWGKTDQPDFINAAALVAWEGTAEELMTLFLKIEKEFGRKRDIHWGPRSLDLDLIYSDCVRSETDFLRLPHPYFWERPFVLVPLEEILPDFVYDHETIHHRIESLDGYKDLVKLDKEGKEMSK</sequence>
<dbReference type="EC" id="2.7.6.3" evidence="3"/>
<dbReference type="EMBL" id="ADLT01000017">
    <property type="protein sequence ID" value="EHO63356.1"/>
    <property type="molecule type" value="Genomic_DNA"/>
</dbReference>
<dbReference type="Pfam" id="PF01288">
    <property type="entry name" value="HPPK"/>
    <property type="match status" value="1"/>
</dbReference>
<dbReference type="OrthoDB" id="9808041at2"/>
<dbReference type="GO" id="GO:0046656">
    <property type="term" value="P:folic acid biosynthetic process"/>
    <property type="evidence" value="ECO:0007669"/>
    <property type="project" value="UniProtKB-KW"/>
</dbReference>
<dbReference type="Proteomes" id="UP000003277">
    <property type="component" value="Unassembled WGS sequence"/>
</dbReference>
<keyword evidence="8" id="KW-0289">Folate biosynthesis</keyword>
<evidence type="ECO:0000256" key="7">
    <source>
        <dbReference type="ARBA" id="ARBA00022840"/>
    </source>
</evidence>
<dbReference type="AlphaFoldDB" id="H1CZI8"/>
<protein>
    <recommendedName>
        <fullName evidence="3">2-amino-4-hydroxy-6-hydroxymethyldihydropteridine diphosphokinase</fullName>
        <ecNumber evidence="3">2.7.6.3</ecNumber>
    </recommendedName>
</protein>
<keyword evidence="6 10" id="KW-0418">Kinase</keyword>
<dbReference type="InterPro" id="IPR000550">
    <property type="entry name" value="Hppk"/>
</dbReference>
<proteinExistence type="predicted"/>
<evidence type="ECO:0000256" key="6">
    <source>
        <dbReference type="ARBA" id="ARBA00022777"/>
    </source>
</evidence>
<comment type="caution">
    <text evidence="10">The sequence shown here is derived from an EMBL/GenBank/DDBJ whole genome shotgun (WGS) entry which is preliminary data.</text>
</comment>
<dbReference type="Gene3D" id="3.30.70.560">
    <property type="entry name" value="7,8-Dihydro-6-hydroxymethylpterin-pyrophosphokinase HPPK"/>
    <property type="match status" value="1"/>
</dbReference>
<dbReference type="STRING" id="742743.HMPREF9453_00781"/>
<dbReference type="GO" id="GO:0046654">
    <property type="term" value="P:tetrahydrofolate biosynthetic process"/>
    <property type="evidence" value="ECO:0007669"/>
    <property type="project" value="UniProtKB-UniPathway"/>
</dbReference>
<comment type="pathway">
    <text evidence="2">Cofactor biosynthesis; tetrahydrofolate biosynthesis; 2-amino-4-hydroxy-6-hydroxymethyl-7,8-dihydropteridine diphosphate from 7,8-dihydroneopterin triphosphate: step 4/4.</text>
</comment>
<dbReference type="GeneID" id="98912066"/>
<keyword evidence="4" id="KW-0808">Transferase</keyword>
<evidence type="ECO:0000313" key="10">
    <source>
        <dbReference type="EMBL" id="EHO63356.1"/>
    </source>
</evidence>
<keyword evidence="11" id="KW-1185">Reference proteome</keyword>
<evidence type="ECO:0000256" key="3">
    <source>
        <dbReference type="ARBA" id="ARBA00013253"/>
    </source>
</evidence>
<dbReference type="RefSeq" id="WP_008859285.1">
    <property type="nucleotide sequence ID" value="NZ_JH591187.1"/>
</dbReference>
<dbReference type="NCBIfam" id="TIGR01498">
    <property type="entry name" value="folK"/>
    <property type="match status" value="1"/>
</dbReference>
<evidence type="ECO:0000256" key="1">
    <source>
        <dbReference type="ARBA" id="ARBA00000198"/>
    </source>
</evidence>
<comment type="catalytic activity">
    <reaction evidence="1">
        <text>6-hydroxymethyl-7,8-dihydropterin + ATP = (7,8-dihydropterin-6-yl)methyl diphosphate + AMP + H(+)</text>
        <dbReference type="Rhea" id="RHEA:11412"/>
        <dbReference type="ChEBI" id="CHEBI:15378"/>
        <dbReference type="ChEBI" id="CHEBI:30616"/>
        <dbReference type="ChEBI" id="CHEBI:44841"/>
        <dbReference type="ChEBI" id="CHEBI:72950"/>
        <dbReference type="ChEBI" id="CHEBI:456215"/>
        <dbReference type="EC" id="2.7.6.3"/>
    </reaction>
</comment>
<feature type="domain" description="7,8-dihydro-6-hydroxymethylpterin-pyrophosphokinase" evidence="9">
    <location>
        <begin position="87"/>
        <end position="98"/>
    </location>
</feature>
<evidence type="ECO:0000256" key="4">
    <source>
        <dbReference type="ARBA" id="ARBA00022679"/>
    </source>
</evidence>
<evidence type="ECO:0000256" key="5">
    <source>
        <dbReference type="ARBA" id="ARBA00022741"/>
    </source>
</evidence>
<evidence type="ECO:0000259" key="9">
    <source>
        <dbReference type="PROSITE" id="PS00794"/>
    </source>
</evidence>
<dbReference type="CDD" id="cd00483">
    <property type="entry name" value="HPPK"/>
    <property type="match status" value="1"/>
</dbReference>
<dbReference type="GO" id="GO:0003848">
    <property type="term" value="F:2-amino-4-hydroxy-6-hydroxymethyldihydropteridine diphosphokinase activity"/>
    <property type="evidence" value="ECO:0007669"/>
    <property type="project" value="UniProtKB-EC"/>
</dbReference>
<dbReference type="InterPro" id="IPR035907">
    <property type="entry name" value="Hppk_sf"/>
</dbReference>
<keyword evidence="5" id="KW-0547">Nucleotide-binding</keyword>
<dbReference type="PANTHER" id="PTHR43071:SF1">
    <property type="entry name" value="2-AMINO-4-HYDROXY-6-HYDROXYMETHYLDIHYDROPTERIDINE PYROPHOSPHOKINASE"/>
    <property type="match status" value="1"/>
</dbReference>
<dbReference type="GO" id="GO:0016301">
    <property type="term" value="F:kinase activity"/>
    <property type="evidence" value="ECO:0007669"/>
    <property type="project" value="UniProtKB-KW"/>
</dbReference>
<dbReference type="PROSITE" id="PS00794">
    <property type="entry name" value="HPPK"/>
    <property type="match status" value="1"/>
</dbReference>